<dbReference type="Proteomes" id="UP001139648">
    <property type="component" value="Unassembled WGS sequence"/>
</dbReference>
<name>A0A9X2GJ07_9ACTN</name>
<dbReference type="RefSeq" id="WP_253747183.1">
    <property type="nucleotide sequence ID" value="NZ_BAABKA010000035.1"/>
</dbReference>
<gene>
    <name evidence="1" type="ORF">HD597_006786</name>
</gene>
<organism evidence="1 2">
    <name type="scientific">Nonomuraea thailandensis</name>
    <dbReference type="NCBI Taxonomy" id="1188745"/>
    <lineage>
        <taxon>Bacteria</taxon>
        <taxon>Bacillati</taxon>
        <taxon>Actinomycetota</taxon>
        <taxon>Actinomycetes</taxon>
        <taxon>Streptosporangiales</taxon>
        <taxon>Streptosporangiaceae</taxon>
        <taxon>Nonomuraea</taxon>
    </lineage>
</organism>
<keyword evidence="2" id="KW-1185">Reference proteome</keyword>
<sequence length="145" mass="16360">MTSEQAEARTLTDWRGNPYTVGTTVFYPRMSDRSCEIQEGVVIDIWDAVYEYGKWRWVRFDPANPKHQAEAAKPDGRIVTKVKVQPTGLGSRNFGRADSTLVQDEQGRLVHDELGRPVYEVGELKPAVIEIIQNITVATCTHRDG</sequence>
<protein>
    <submittedName>
        <fullName evidence="1">Uncharacterized protein</fullName>
    </submittedName>
</protein>
<evidence type="ECO:0000313" key="1">
    <source>
        <dbReference type="EMBL" id="MCP2359766.1"/>
    </source>
</evidence>
<dbReference type="EMBL" id="JAMZEB010000002">
    <property type="protein sequence ID" value="MCP2359766.1"/>
    <property type="molecule type" value="Genomic_DNA"/>
</dbReference>
<evidence type="ECO:0000313" key="2">
    <source>
        <dbReference type="Proteomes" id="UP001139648"/>
    </source>
</evidence>
<comment type="caution">
    <text evidence="1">The sequence shown here is derived from an EMBL/GenBank/DDBJ whole genome shotgun (WGS) entry which is preliminary data.</text>
</comment>
<proteinExistence type="predicted"/>
<reference evidence="1" key="1">
    <citation type="submission" date="2022-06" db="EMBL/GenBank/DDBJ databases">
        <title>Sequencing the genomes of 1000 actinobacteria strains.</title>
        <authorList>
            <person name="Klenk H.-P."/>
        </authorList>
    </citation>
    <scope>NUCLEOTIDE SEQUENCE</scope>
    <source>
        <strain evidence="1">DSM 46694</strain>
    </source>
</reference>
<accession>A0A9X2GJ07</accession>
<dbReference type="AlphaFoldDB" id="A0A9X2GJ07"/>